<dbReference type="PROSITE" id="PS51385">
    <property type="entry name" value="YJEF_N"/>
    <property type="match status" value="1"/>
</dbReference>
<comment type="pathway">
    <text evidence="4">Cofactor metabolism; pyridoxal 5'-phosphate salvage; pyridoxal 5'-phosphate from pyridoxine 5'-phosphate: step 1/1.</text>
</comment>
<gene>
    <name evidence="15" type="ORF">WJX72_004821</name>
</gene>
<dbReference type="Gene3D" id="3.40.50.10260">
    <property type="entry name" value="YjeF N-terminal domain"/>
    <property type="match status" value="1"/>
</dbReference>
<comment type="cofactor">
    <cofactor evidence="13">
        <name>K(+)</name>
        <dbReference type="ChEBI" id="CHEBI:29103"/>
    </cofactor>
    <text evidence="13">Binds 1 potassium ion per subunit.</text>
</comment>
<dbReference type="EMBL" id="JALJOR010000001">
    <property type="protein sequence ID" value="KAK9829256.1"/>
    <property type="molecule type" value="Genomic_DNA"/>
</dbReference>
<dbReference type="InterPro" id="IPR000659">
    <property type="entry name" value="Pyridox_Oxase"/>
</dbReference>
<keyword evidence="9" id="KW-0560">Oxidoreductase</keyword>
<evidence type="ECO:0000256" key="13">
    <source>
        <dbReference type="HAMAP-Rule" id="MF_03159"/>
    </source>
</evidence>
<feature type="binding site" evidence="13">
    <location>
        <position position="178"/>
    </location>
    <ligand>
        <name>(6S)-NADPHX</name>
        <dbReference type="ChEBI" id="CHEBI:64076"/>
    </ligand>
</feature>
<sequence>MLTTVPEEESYEYQLTYLGQEEAVAIDEELMGPLGFSVDQLMELAGLSCAQAVYVEFNVTRNPRVLIIAGPGNNGGDGLVCARHLYHFGYKVTVCYPKQTNKPLYKGLVAQLESLNIPFVSAEDLQDRGRPLSSRFDFVVDAIFGFSFKGEPRPPFDGLLERLKPHYDQTPPPIVSIDIPSGWDVELGDVTGNGMRPDTLISLTAPKKAAQFFEGNHHYLGGRFVPPAIMEKYKLQLPTYPGVWQCVRFFTKEDYERHAAAADARDAAEAAASAAAAAIRSDPVTGRGLTEADASTNPFRQFHDWFMHAADHSTLREPTAMALATANPEGLPSVRMVLLKGYDRRGFTFFTNYQSRKAFELTNGHAALCLYWEDSDRQIRIEGLVEKLSPAESDSYWRSRPRASQLSALVSDQSQVIESREVLEQRQRELEQEYADESKPVPRPADWGGFLVHPVMFEFWHGRRSRLHDRLRYRPNPDQPGKWIMERLSP</sequence>
<dbReference type="GO" id="GO:0010181">
    <property type="term" value="F:FMN binding"/>
    <property type="evidence" value="ECO:0007669"/>
    <property type="project" value="InterPro"/>
</dbReference>
<comment type="function">
    <text evidence="2">Catalyzes the oxidation of either pyridoxine 5'-phosphate (PNP) or pyridoxamine 5'-phosphate (PMP) into pyridoxal 5'-phosphate (PLP).</text>
</comment>
<comment type="subunit">
    <text evidence="6">Homodimer.</text>
</comment>
<evidence type="ECO:0000256" key="12">
    <source>
        <dbReference type="ARBA" id="ARBA00052947"/>
    </source>
</evidence>
<dbReference type="GO" id="GO:0008615">
    <property type="term" value="P:pyridoxine biosynthetic process"/>
    <property type="evidence" value="ECO:0007669"/>
    <property type="project" value="UniProtKB-KW"/>
</dbReference>
<evidence type="ECO:0000256" key="4">
    <source>
        <dbReference type="ARBA" id="ARBA00005037"/>
    </source>
</evidence>
<evidence type="ECO:0000256" key="11">
    <source>
        <dbReference type="ARBA" id="ARBA00050530"/>
    </source>
</evidence>
<keyword evidence="13" id="KW-0520">NAD</keyword>
<name>A0AAW1R695_9CHLO</name>
<feature type="binding site" evidence="13">
    <location>
        <begin position="145"/>
        <end position="151"/>
    </location>
    <ligand>
        <name>(6S)-NADPHX</name>
        <dbReference type="ChEBI" id="CHEBI:64076"/>
    </ligand>
</feature>
<feature type="binding site" evidence="13">
    <location>
        <position position="74"/>
    </location>
    <ligand>
        <name>K(+)</name>
        <dbReference type="ChEBI" id="CHEBI:29103"/>
    </ligand>
</feature>
<keyword evidence="13" id="KW-0630">Potassium</keyword>
<dbReference type="Pfam" id="PF10590">
    <property type="entry name" value="PNP_phzG_C"/>
    <property type="match status" value="1"/>
</dbReference>
<dbReference type="InterPro" id="IPR004443">
    <property type="entry name" value="YjeF_N_dom"/>
</dbReference>
<dbReference type="FunFam" id="2.30.110.10:FF:000020">
    <property type="entry name" value="PNPO isoform 11"/>
    <property type="match status" value="1"/>
</dbReference>
<keyword evidence="13" id="KW-0479">Metal-binding</keyword>
<feature type="binding site" evidence="13">
    <location>
        <position position="141"/>
    </location>
    <ligand>
        <name>K(+)</name>
        <dbReference type="ChEBI" id="CHEBI:29103"/>
    </ligand>
</feature>
<protein>
    <recommendedName>
        <fullName evidence="13">NAD(P)H-hydrate epimerase</fullName>
        <ecNumber evidence="13">5.1.99.6</ecNumber>
    </recommendedName>
    <alternativeName>
        <fullName evidence="13">NAD(P)HX epimerase</fullName>
    </alternativeName>
</protein>
<feature type="domain" description="YjeF N-terminal" evidence="14">
    <location>
        <begin position="23"/>
        <end position="237"/>
    </location>
</feature>
<evidence type="ECO:0000313" key="16">
    <source>
        <dbReference type="Proteomes" id="UP001489004"/>
    </source>
</evidence>
<comment type="catalytic activity">
    <reaction evidence="13">
        <text>(6R)-NADHX = (6S)-NADHX</text>
        <dbReference type="Rhea" id="RHEA:32215"/>
        <dbReference type="ChEBI" id="CHEBI:64074"/>
        <dbReference type="ChEBI" id="CHEBI:64075"/>
        <dbReference type="EC" id="5.1.99.6"/>
    </reaction>
</comment>
<dbReference type="GO" id="GO:0046872">
    <property type="term" value="F:metal ion binding"/>
    <property type="evidence" value="ECO:0007669"/>
    <property type="project" value="UniProtKB-KW"/>
</dbReference>
<dbReference type="SUPFAM" id="SSF50475">
    <property type="entry name" value="FMN-binding split barrel"/>
    <property type="match status" value="1"/>
</dbReference>
<dbReference type="InterPro" id="IPR036652">
    <property type="entry name" value="YjeF_N_dom_sf"/>
</dbReference>
<dbReference type="InterPro" id="IPR012349">
    <property type="entry name" value="Split_barrel_FMN-bd"/>
</dbReference>
<dbReference type="InterPro" id="IPR019576">
    <property type="entry name" value="Pyridoxamine_oxidase_dimer_C"/>
</dbReference>
<dbReference type="NCBIfam" id="TIGR00197">
    <property type="entry name" value="yjeF_nterm"/>
    <property type="match status" value="1"/>
</dbReference>
<feature type="binding site" evidence="13">
    <location>
        <begin position="73"/>
        <end position="77"/>
    </location>
    <ligand>
        <name>(6S)-NADPHX</name>
        <dbReference type="ChEBI" id="CHEBI:64076"/>
    </ligand>
</feature>
<dbReference type="InterPro" id="IPR011576">
    <property type="entry name" value="Pyridox_Oxase_N"/>
</dbReference>
<evidence type="ECO:0000256" key="9">
    <source>
        <dbReference type="ARBA" id="ARBA00023002"/>
    </source>
</evidence>
<comment type="catalytic activity">
    <reaction evidence="12">
        <text>pyridoxine 5'-phosphate + O2 = pyridoxal 5'-phosphate + H2O2</text>
        <dbReference type="Rhea" id="RHEA:15149"/>
        <dbReference type="ChEBI" id="CHEBI:15379"/>
        <dbReference type="ChEBI" id="CHEBI:16240"/>
        <dbReference type="ChEBI" id="CHEBI:58589"/>
        <dbReference type="ChEBI" id="CHEBI:597326"/>
        <dbReference type="EC" id="1.4.3.5"/>
    </reaction>
    <physiologicalReaction direction="left-to-right" evidence="12">
        <dbReference type="Rhea" id="RHEA:15150"/>
    </physiologicalReaction>
</comment>
<dbReference type="NCBIfam" id="NF004231">
    <property type="entry name" value="PRK05679.1"/>
    <property type="match status" value="1"/>
</dbReference>
<evidence type="ECO:0000313" key="15">
    <source>
        <dbReference type="EMBL" id="KAK9829256.1"/>
    </source>
</evidence>
<proteinExistence type="inferred from homology"/>
<evidence type="ECO:0000256" key="8">
    <source>
        <dbReference type="ARBA" id="ARBA00022643"/>
    </source>
</evidence>
<dbReference type="AlphaFoldDB" id="A0AAW1R695"/>
<comment type="cofactor">
    <cofactor evidence="1">
        <name>FMN</name>
        <dbReference type="ChEBI" id="CHEBI:58210"/>
    </cofactor>
</comment>
<dbReference type="Pfam" id="PF01243">
    <property type="entry name" value="PNPOx_N"/>
    <property type="match status" value="1"/>
</dbReference>
<evidence type="ECO:0000256" key="2">
    <source>
        <dbReference type="ARBA" id="ARBA00003691"/>
    </source>
</evidence>
<comment type="similarity">
    <text evidence="5">Belongs to the pyridoxamine 5'-phosphate oxidase family.</text>
</comment>
<comment type="catalytic activity">
    <reaction evidence="11">
        <text>pyridoxamine 5'-phosphate + O2 + H2O = pyridoxal 5'-phosphate + H2O2 + NH4(+)</text>
        <dbReference type="Rhea" id="RHEA:15817"/>
        <dbReference type="ChEBI" id="CHEBI:15377"/>
        <dbReference type="ChEBI" id="CHEBI:15379"/>
        <dbReference type="ChEBI" id="CHEBI:16240"/>
        <dbReference type="ChEBI" id="CHEBI:28938"/>
        <dbReference type="ChEBI" id="CHEBI:58451"/>
        <dbReference type="ChEBI" id="CHEBI:597326"/>
        <dbReference type="EC" id="1.4.3.5"/>
    </reaction>
    <physiologicalReaction direction="left-to-right" evidence="11">
        <dbReference type="Rhea" id="RHEA:15818"/>
    </physiologicalReaction>
</comment>
<dbReference type="GO" id="GO:0004733">
    <property type="term" value="F:pyridoxamine phosphate oxidase activity"/>
    <property type="evidence" value="ECO:0007669"/>
    <property type="project" value="UniProtKB-EC"/>
</dbReference>
<accession>A0AAW1R695</accession>
<keyword evidence="8" id="KW-0288">FMN</keyword>
<evidence type="ECO:0000256" key="1">
    <source>
        <dbReference type="ARBA" id="ARBA00001917"/>
    </source>
</evidence>
<comment type="caution">
    <text evidence="13">Lacks conserved residue(s) required for the propagation of feature annotation.</text>
</comment>
<comment type="function">
    <text evidence="13">Catalyzes the epimerization of the S- and R-forms of NAD(P)HX, a damaged form of NAD(P)H that is a result of enzymatic or heat-dependent hydration. This is a prerequisite for the S-specific NAD(P)H-hydrate dehydratase to allow the repair of both epimers of NAD(P)HX.</text>
</comment>
<keyword evidence="10" id="KW-0664">Pyridoxine biosynthesis</keyword>
<dbReference type="Gene3D" id="2.30.110.10">
    <property type="entry name" value="Electron Transport, Fmn-binding Protein, Chain A"/>
    <property type="match status" value="1"/>
</dbReference>
<keyword evidence="16" id="KW-1185">Reference proteome</keyword>
<dbReference type="EC" id="5.1.99.6" evidence="13"/>
<evidence type="ECO:0000259" key="14">
    <source>
        <dbReference type="PROSITE" id="PS51385"/>
    </source>
</evidence>
<dbReference type="Pfam" id="PF03853">
    <property type="entry name" value="YjeF_N"/>
    <property type="match status" value="1"/>
</dbReference>
<feature type="binding site" evidence="13">
    <location>
        <position position="181"/>
    </location>
    <ligand>
        <name>K(+)</name>
        <dbReference type="ChEBI" id="CHEBI:29103"/>
    </ligand>
</feature>
<dbReference type="InterPro" id="IPR019740">
    <property type="entry name" value="Pyridox_Oxase_CS"/>
</dbReference>
<evidence type="ECO:0000256" key="7">
    <source>
        <dbReference type="ARBA" id="ARBA00022630"/>
    </source>
</evidence>
<dbReference type="HAMAP" id="MF_01966">
    <property type="entry name" value="NADHX_epimerase"/>
    <property type="match status" value="1"/>
</dbReference>
<dbReference type="Proteomes" id="UP001489004">
    <property type="component" value="Unassembled WGS sequence"/>
</dbReference>
<dbReference type="HAMAP" id="MF_01629">
    <property type="entry name" value="PdxH"/>
    <property type="match status" value="1"/>
</dbReference>
<dbReference type="SUPFAM" id="SSF64153">
    <property type="entry name" value="YjeF N-terminal domain-like"/>
    <property type="match status" value="1"/>
</dbReference>
<keyword evidence="7" id="KW-0285">Flavoprotein</keyword>
<keyword evidence="13" id="KW-0547">Nucleotide-binding</keyword>
<evidence type="ECO:0000256" key="5">
    <source>
        <dbReference type="ARBA" id="ARBA00007301"/>
    </source>
</evidence>
<dbReference type="PANTHER" id="PTHR10851">
    <property type="entry name" value="PYRIDOXINE-5-PHOSPHATE OXIDASE"/>
    <property type="match status" value="1"/>
</dbReference>
<reference evidence="15 16" key="1">
    <citation type="journal article" date="2024" name="Nat. Commun.">
        <title>Phylogenomics reveals the evolutionary origins of lichenization in chlorophyte algae.</title>
        <authorList>
            <person name="Puginier C."/>
            <person name="Libourel C."/>
            <person name="Otte J."/>
            <person name="Skaloud P."/>
            <person name="Haon M."/>
            <person name="Grisel S."/>
            <person name="Petersen M."/>
            <person name="Berrin J.G."/>
            <person name="Delaux P.M."/>
            <person name="Dal Grande F."/>
            <person name="Keller J."/>
        </authorList>
    </citation>
    <scope>NUCLEOTIDE SEQUENCE [LARGE SCALE GENOMIC DNA]</scope>
    <source>
        <strain evidence="15 16">SAG 2043</strain>
    </source>
</reference>
<organism evidence="15 16">
    <name type="scientific">[Myrmecia] bisecta</name>
    <dbReference type="NCBI Taxonomy" id="41462"/>
    <lineage>
        <taxon>Eukaryota</taxon>
        <taxon>Viridiplantae</taxon>
        <taxon>Chlorophyta</taxon>
        <taxon>core chlorophytes</taxon>
        <taxon>Trebouxiophyceae</taxon>
        <taxon>Trebouxiales</taxon>
        <taxon>Trebouxiaceae</taxon>
        <taxon>Myrmecia</taxon>
    </lineage>
</organism>
<evidence type="ECO:0000256" key="6">
    <source>
        <dbReference type="ARBA" id="ARBA00011738"/>
    </source>
</evidence>
<comment type="similarity">
    <text evidence="13">Belongs to the NnrE/AIBP family.</text>
</comment>
<comment type="pathway">
    <text evidence="3">Cofactor metabolism; pyridoxal 5'-phosphate salvage; pyridoxal 5'-phosphate from pyridoxamine 5'-phosphate: step 1/1.</text>
</comment>
<dbReference type="PANTHER" id="PTHR10851:SF0">
    <property type="entry name" value="PYRIDOXINE-5'-PHOSPHATE OXIDASE"/>
    <property type="match status" value="1"/>
</dbReference>
<evidence type="ECO:0000256" key="3">
    <source>
        <dbReference type="ARBA" id="ARBA00004738"/>
    </source>
</evidence>
<comment type="caution">
    <text evidence="15">The sequence shown here is derived from an EMBL/GenBank/DDBJ whole genome shotgun (WGS) entry which is preliminary data.</text>
</comment>
<dbReference type="GO" id="GO:0052856">
    <property type="term" value="F:NAD(P)HX epimerase activity"/>
    <property type="evidence" value="ECO:0007669"/>
    <property type="project" value="UniProtKB-UniRule"/>
</dbReference>
<dbReference type="PROSITE" id="PS01064">
    <property type="entry name" value="PYRIDOX_OXIDASE"/>
    <property type="match status" value="1"/>
</dbReference>
<keyword evidence="13" id="KW-0413">Isomerase</keyword>
<comment type="catalytic activity">
    <reaction evidence="13">
        <text>(6R)-NADPHX = (6S)-NADPHX</text>
        <dbReference type="Rhea" id="RHEA:32227"/>
        <dbReference type="ChEBI" id="CHEBI:64076"/>
        <dbReference type="ChEBI" id="CHEBI:64077"/>
        <dbReference type="EC" id="5.1.99.6"/>
    </reaction>
</comment>
<evidence type="ECO:0000256" key="10">
    <source>
        <dbReference type="ARBA" id="ARBA00023096"/>
    </source>
</evidence>
<dbReference type="NCBIfam" id="TIGR00558">
    <property type="entry name" value="pdxH"/>
    <property type="match status" value="1"/>
</dbReference>